<dbReference type="Gene3D" id="3.90.79.10">
    <property type="entry name" value="Nucleoside Triphosphate Pyrophosphohydrolase"/>
    <property type="match status" value="1"/>
</dbReference>
<dbReference type="PANTHER" id="PTHR21340:SF0">
    <property type="entry name" value="BIS(5'-NUCLEOSYL)-TETRAPHOSPHATASE [ASYMMETRICAL]"/>
    <property type="match status" value="1"/>
</dbReference>
<dbReference type="Pfam" id="PF00300">
    <property type="entry name" value="His_Phos_1"/>
    <property type="match status" value="1"/>
</dbReference>
<dbReference type="InterPro" id="IPR013078">
    <property type="entry name" value="His_Pase_superF_clade-1"/>
</dbReference>
<dbReference type="InterPro" id="IPR051325">
    <property type="entry name" value="Nudix_hydrolase_domain"/>
</dbReference>
<dbReference type="Gene3D" id="3.40.50.1240">
    <property type="entry name" value="Phosphoglycerate mutase-like"/>
    <property type="match status" value="1"/>
</dbReference>
<proteinExistence type="inferred from homology"/>
<evidence type="ECO:0000256" key="1">
    <source>
        <dbReference type="ARBA" id="ARBA00005582"/>
    </source>
</evidence>
<dbReference type="SMART" id="SM00855">
    <property type="entry name" value="PGAM"/>
    <property type="match status" value="1"/>
</dbReference>
<dbReference type="Pfam" id="PF00293">
    <property type="entry name" value="NUDIX"/>
    <property type="match status" value="1"/>
</dbReference>
<dbReference type="SUPFAM" id="SSF55811">
    <property type="entry name" value="Nudix"/>
    <property type="match status" value="1"/>
</dbReference>
<keyword evidence="2 3" id="KW-0378">Hydrolase</keyword>
<reference evidence="5 6" key="1">
    <citation type="journal article" date="2012" name="J. Bacteriol.">
        <title>Genome Sequence of Radiation-Resistant Modestobacter marinus Strain BC501, a Representative Actinobacterium That Thrives on Calcareous Stone Surfaces.</title>
        <authorList>
            <person name="Normand P."/>
            <person name="Gury J."/>
            <person name="Pujic P."/>
            <person name="Chouaia B."/>
            <person name="Crotti E."/>
            <person name="Brusetti L."/>
            <person name="Daffonchio D."/>
            <person name="Vacherie B."/>
            <person name="Barbe V."/>
            <person name="Medigue C."/>
            <person name="Calteau A."/>
            <person name="Ghodhbane-Gtari F."/>
            <person name="Essoussi I."/>
            <person name="Nouioui I."/>
            <person name="Abbassi-Ghozzi I."/>
            <person name="Gtari M."/>
        </authorList>
    </citation>
    <scope>NUCLEOTIDE SEQUENCE [LARGE SCALE GENOMIC DNA]</scope>
    <source>
        <strain evidence="6">BC 501</strain>
    </source>
</reference>
<organism evidence="5 6">
    <name type="scientific">Modestobacter italicus (strain DSM 44449 / CECT 9708 / BC 501)</name>
    <dbReference type="NCBI Taxonomy" id="2732864"/>
    <lineage>
        <taxon>Bacteria</taxon>
        <taxon>Bacillati</taxon>
        <taxon>Actinomycetota</taxon>
        <taxon>Actinomycetes</taxon>
        <taxon>Geodermatophilales</taxon>
        <taxon>Geodermatophilaceae</taxon>
        <taxon>Modestobacter</taxon>
    </lineage>
</organism>
<evidence type="ECO:0000259" key="4">
    <source>
        <dbReference type="PROSITE" id="PS51462"/>
    </source>
</evidence>
<evidence type="ECO:0000313" key="5">
    <source>
        <dbReference type="EMBL" id="CCH89844.1"/>
    </source>
</evidence>
<dbReference type="InterPro" id="IPR000086">
    <property type="entry name" value="NUDIX_hydrolase_dom"/>
</dbReference>
<gene>
    <name evidence="5" type="ordered locus">MODMU_4460</name>
</gene>
<dbReference type="OrthoDB" id="4287477at2"/>
<dbReference type="eggNOG" id="COG2062">
    <property type="taxonomic scope" value="Bacteria"/>
</dbReference>
<evidence type="ECO:0000256" key="2">
    <source>
        <dbReference type="ARBA" id="ARBA00022801"/>
    </source>
</evidence>
<comment type="similarity">
    <text evidence="1 3">Belongs to the Nudix hydrolase family.</text>
</comment>
<dbReference type="InterPro" id="IPR020476">
    <property type="entry name" value="Nudix_hydrolase"/>
</dbReference>
<evidence type="ECO:0000256" key="3">
    <source>
        <dbReference type="RuleBase" id="RU003476"/>
    </source>
</evidence>
<dbReference type="PROSITE" id="PS51462">
    <property type="entry name" value="NUDIX"/>
    <property type="match status" value="1"/>
</dbReference>
<dbReference type="PROSITE" id="PS00893">
    <property type="entry name" value="NUDIX_BOX"/>
    <property type="match status" value="1"/>
</dbReference>
<dbReference type="GO" id="GO:0006754">
    <property type="term" value="P:ATP biosynthetic process"/>
    <property type="evidence" value="ECO:0007669"/>
    <property type="project" value="TreeGrafter"/>
</dbReference>
<dbReference type="Proteomes" id="UP000006461">
    <property type="component" value="Chromosome"/>
</dbReference>
<dbReference type="EMBL" id="FO203431">
    <property type="protein sequence ID" value="CCH89844.1"/>
    <property type="molecule type" value="Genomic_DNA"/>
</dbReference>
<evidence type="ECO:0000313" key="6">
    <source>
        <dbReference type="Proteomes" id="UP000006461"/>
    </source>
</evidence>
<accession>I4F2I1</accession>
<dbReference type="InterPro" id="IPR029033">
    <property type="entry name" value="His_PPase_superfam"/>
</dbReference>
<dbReference type="HOGENOM" id="CLU_048989_0_0_11"/>
<dbReference type="GO" id="GO:0006167">
    <property type="term" value="P:AMP biosynthetic process"/>
    <property type="evidence" value="ECO:0007669"/>
    <property type="project" value="TreeGrafter"/>
</dbReference>
<dbReference type="GO" id="GO:0004081">
    <property type="term" value="F:bis(5'-nucleosyl)-tetraphosphatase (asymmetrical) activity"/>
    <property type="evidence" value="ECO:0007669"/>
    <property type="project" value="TreeGrafter"/>
</dbReference>
<dbReference type="STRING" id="477641.MODMU_4460"/>
<dbReference type="CDD" id="cd03673">
    <property type="entry name" value="NUDIX_Ap6A_hydrolase"/>
    <property type="match status" value="1"/>
</dbReference>
<dbReference type="InterPro" id="IPR015797">
    <property type="entry name" value="NUDIX_hydrolase-like_dom_sf"/>
</dbReference>
<dbReference type="PRINTS" id="PR00502">
    <property type="entry name" value="NUDIXFAMILY"/>
</dbReference>
<dbReference type="PANTHER" id="PTHR21340">
    <property type="entry name" value="DIADENOSINE 5,5-P1,P4-TETRAPHOSPHATE PYROPHOSPHOHYDROLASE MUTT"/>
    <property type="match status" value="1"/>
</dbReference>
<feature type="domain" description="Nudix hydrolase" evidence="4">
    <location>
        <begin position="9"/>
        <end position="136"/>
    </location>
</feature>
<dbReference type="eggNOG" id="COG1051">
    <property type="taxonomic scope" value="Bacteria"/>
</dbReference>
<dbReference type="AlphaFoldDB" id="I4F2I1"/>
<keyword evidence="6" id="KW-1185">Reference proteome</keyword>
<protein>
    <submittedName>
        <fullName evidence="5">NUDIX hydrolase</fullName>
    </submittedName>
</protein>
<dbReference type="SUPFAM" id="SSF53254">
    <property type="entry name" value="Phosphoglycerate mutase-like"/>
    <property type="match status" value="1"/>
</dbReference>
<dbReference type="OMA" id="RYDDWSW"/>
<name>I4F2I1_MODI5</name>
<sequence length="320" mass="33885">MRTLADQGVLIPAAGGAVWRTGPSGVLETALVHRPKYDDWSLPKGKLDPGEHPLVAAVREVREETGLQVAVGRRSVQTRYAHRSGPKRVDYWVMEAVGGAFAPNDEVDELRWLPLPEATALVTHAHDRAVLADLARTDVPRTTGLLLVRHATAGDRADWDGPDETRPLDRRGRAQAATLAAVLPGFAPARLLTAPPVRCRETMTPLAAATGLPVGEVPELGEEAYEADPQAGLAVVRQLLADPAGPTVVCSQGGAIPSVLLALGVRWHDTAGALWPPSAKGSVWALAGRPGALAADYYRDFAADPAADRHAADRAVRSSS</sequence>
<dbReference type="InterPro" id="IPR020084">
    <property type="entry name" value="NUDIX_hydrolase_CS"/>
</dbReference>
<dbReference type="KEGG" id="mmar:MODMU_4460"/>
<dbReference type="CDD" id="cd07067">
    <property type="entry name" value="HP_PGM_like"/>
    <property type="match status" value="1"/>
</dbReference>